<comment type="caution">
    <text evidence="1">The sequence shown here is derived from an EMBL/GenBank/DDBJ whole genome shotgun (WGS) entry which is preliminary data.</text>
</comment>
<gene>
    <name evidence="1" type="ORF">EV672_11014</name>
</gene>
<evidence type="ECO:0000313" key="1">
    <source>
        <dbReference type="EMBL" id="TDP80799.1"/>
    </source>
</evidence>
<name>A0A4R6R4S7_9BURK</name>
<dbReference type="Proteomes" id="UP000294593">
    <property type="component" value="Unassembled WGS sequence"/>
</dbReference>
<dbReference type="AlphaFoldDB" id="A0A4R6R4S7"/>
<organism evidence="1 2">
    <name type="scientific">Aquabacterium commune</name>
    <dbReference type="NCBI Taxonomy" id="70586"/>
    <lineage>
        <taxon>Bacteria</taxon>
        <taxon>Pseudomonadati</taxon>
        <taxon>Pseudomonadota</taxon>
        <taxon>Betaproteobacteria</taxon>
        <taxon>Burkholderiales</taxon>
        <taxon>Aquabacterium</taxon>
    </lineage>
</organism>
<keyword evidence="2" id="KW-1185">Reference proteome</keyword>
<sequence length="245" mass="26666">MGLRMAHPGILRSFLRGCMRGFVRWLMLLCVVCGAAWLSGCAATSVTSQVQSFGQWPPGRKAGTFVFDVLPSQQAPQAPGAVSQDKLQAAALPTLQSLGFSLLSPDQAERADVLVQLGLAVRVEPRLRYEPYGSHGPFGPWGLFPPGAYAYPHGRSPHHWRGGSVWWGPGWVASMEPPWVTLRVSVILRDRRTSQVLHEAHASHDRLGAVDESVLPYLFRAALQGFPDAPPGPRVIDVPLPQDAP</sequence>
<dbReference type="EMBL" id="SNXW01000010">
    <property type="protein sequence ID" value="TDP80799.1"/>
    <property type="molecule type" value="Genomic_DNA"/>
</dbReference>
<evidence type="ECO:0000313" key="2">
    <source>
        <dbReference type="Proteomes" id="UP000294593"/>
    </source>
</evidence>
<evidence type="ECO:0008006" key="3">
    <source>
        <dbReference type="Google" id="ProtNLM"/>
    </source>
</evidence>
<protein>
    <recommendedName>
        <fullName evidence="3">DUF4136 domain-containing protein</fullName>
    </recommendedName>
</protein>
<reference evidence="1 2" key="1">
    <citation type="submission" date="2019-03" db="EMBL/GenBank/DDBJ databases">
        <title>Genomic Encyclopedia of Type Strains, Phase IV (KMG-IV): sequencing the most valuable type-strain genomes for metagenomic binning, comparative biology and taxonomic classification.</title>
        <authorList>
            <person name="Goeker M."/>
        </authorList>
    </citation>
    <scope>NUCLEOTIDE SEQUENCE [LARGE SCALE GENOMIC DNA]</scope>
    <source>
        <strain evidence="1 2">DSM 11901</strain>
    </source>
</reference>
<accession>A0A4R6R4S7</accession>
<proteinExistence type="predicted"/>